<evidence type="ECO:0000259" key="1">
    <source>
        <dbReference type="Pfam" id="PF00668"/>
    </source>
</evidence>
<evidence type="ECO:0000313" key="2">
    <source>
        <dbReference type="EMBL" id="GAC48525.1"/>
    </source>
</evidence>
<dbReference type="STRING" id="1220583.GOACH_06_00220"/>
<name>L7KI41_9ACTN</name>
<dbReference type="OrthoDB" id="9123229at2"/>
<dbReference type="GO" id="GO:0008610">
    <property type="term" value="P:lipid biosynthetic process"/>
    <property type="evidence" value="ECO:0007669"/>
    <property type="project" value="UniProtKB-ARBA"/>
</dbReference>
<dbReference type="Gene3D" id="3.30.559.10">
    <property type="entry name" value="Chloramphenicol acetyltransferase-like domain"/>
    <property type="match status" value="1"/>
</dbReference>
<dbReference type="EMBL" id="BANR01000006">
    <property type="protein sequence ID" value="GAC48525.1"/>
    <property type="molecule type" value="Genomic_DNA"/>
</dbReference>
<dbReference type="Gene3D" id="3.30.559.30">
    <property type="entry name" value="Nonribosomal peptide synthetase, condensation domain"/>
    <property type="match status" value="1"/>
</dbReference>
<proteinExistence type="predicted"/>
<feature type="domain" description="Condensation" evidence="1">
    <location>
        <begin position="69"/>
        <end position="357"/>
    </location>
</feature>
<dbReference type="Pfam" id="PF00668">
    <property type="entry name" value="Condensation"/>
    <property type="match status" value="1"/>
</dbReference>
<reference evidence="2 3" key="1">
    <citation type="submission" date="2012-12" db="EMBL/GenBank/DDBJ databases">
        <title>Whole genome shotgun sequence of Gordonia aichiensis NBRC 108223.</title>
        <authorList>
            <person name="Isaki-Nakamura S."/>
            <person name="Hosoyama A."/>
            <person name="Tsuchikane K."/>
            <person name="Ando Y."/>
            <person name="Baba S."/>
            <person name="Ohji S."/>
            <person name="Hamada M."/>
            <person name="Tamura T."/>
            <person name="Yamazoe A."/>
            <person name="Yamazaki S."/>
            <person name="Fujita N."/>
        </authorList>
    </citation>
    <scope>NUCLEOTIDE SEQUENCE [LARGE SCALE GENOMIC DNA]</scope>
    <source>
        <strain evidence="2 3">NBRC 108223</strain>
    </source>
</reference>
<dbReference type="GO" id="GO:0003824">
    <property type="term" value="F:catalytic activity"/>
    <property type="evidence" value="ECO:0007669"/>
    <property type="project" value="InterPro"/>
</dbReference>
<dbReference type="eggNOG" id="COG1020">
    <property type="taxonomic scope" value="Bacteria"/>
</dbReference>
<comment type="caution">
    <text evidence="2">The sequence shown here is derived from an EMBL/GenBank/DDBJ whole genome shotgun (WGS) entry which is preliminary data.</text>
</comment>
<dbReference type="AlphaFoldDB" id="L7KI41"/>
<protein>
    <recommendedName>
        <fullName evidence="1">Condensation domain-containing protein</fullName>
    </recommendedName>
</protein>
<organism evidence="2 3">
    <name type="scientific">Gordonia aichiensis NBRC 108223</name>
    <dbReference type="NCBI Taxonomy" id="1220583"/>
    <lineage>
        <taxon>Bacteria</taxon>
        <taxon>Bacillati</taxon>
        <taxon>Actinomycetota</taxon>
        <taxon>Actinomycetes</taxon>
        <taxon>Mycobacteriales</taxon>
        <taxon>Gordoniaceae</taxon>
        <taxon>Gordonia</taxon>
    </lineage>
</organism>
<dbReference type="InterPro" id="IPR001242">
    <property type="entry name" value="Condensation_dom"/>
</dbReference>
<sequence>MQMIPLDTWQPHAGTAVRWQPTTESASRADASPAYDGPITFLTENHVKGAIAAANAGRPHRAFIGTATDVDADLDTDAMTIALTTFVRRHRALRMWFGEGDGGIDTYVVDSAAVEFEASDDGHLATGPSTTAYLLRRFETETPSTSFPGFAFGAIARAGSFSIYFACDHGLTDGVSQALALDELLGIYAGVCETPVAERRITPEAVRGGDYLDYAQLEAAATNVHAAGSSQTTAWVDIFSRHGYRMPRCALDLGLAPGETAPVRPYRLHVLDRREVQAFTEVCRDAGGKLIDGIYASVAATDHELAGVERYFGMTVLNTRAVSPEFATAQGWFCAFAPVEFPVAEASSIRDLIPAARIGRTRARECGAVPTAAALSALAAGGLTASEVMTAPNLLSYIDFRWFPGNGSPTYERAVMFTGEGRTANASMWINCDNDELYIGSQTPDTPSAQAQVHRYFTHLRDVIRSVALEGDHLIDGDRIATTAAMTSGSR</sequence>
<gene>
    <name evidence="2" type="ORF">GOACH_06_00220</name>
</gene>
<dbReference type="Proteomes" id="UP000010988">
    <property type="component" value="Unassembled WGS sequence"/>
</dbReference>
<keyword evidence="3" id="KW-1185">Reference proteome</keyword>
<evidence type="ECO:0000313" key="3">
    <source>
        <dbReference type="Proteomes" id="UP000010988"/>
    </source>
</evidence>
<dbReference type="SUPFAM" id="SSF52777">
    <property type="entry name" value="CoA-dependent acyltransferases"/>
    <property type="match status" value="2"/>
</dbReference>
<accession>L7KI41</accession>
<dbReference type="InterPro" id="IPR023213">
    <property type="entry name" value="CAT-like_dom_sf"/>
</dbReference>